<reference evidence="3" key="2">
    <citation type="submission" date="2010-02" db="EMBL/GenBank/DDBJ databases">
        <title>Complete genome sequence of Marinobacter adhaerens type strain (HP15).</title>
        <authorList>
            <person name="Gaerdes A.A.M."/>
            <person name="Kaeppel E."/>
            <person name="Shezad A."/>
            <person name="Seebah S."/>
            <person name="Teeling H."/>
            <person name="Yarza P."/>
            <person name="Gloeckner F.O."/>
            <person name="Ullrich M.S."/>
        </authorList>
    </citation>
    <scope>NUCLEOTIDE SEQUENCE [LARGE SCALE GENOMIC DNA]</scope>
    <source>
        <strain evidence="3">DSM 23420 / HP15</strain>
        <plasmid evidence="3">Plasmid pHP-187</plasmid>
    </source>
</reference>
<name>E4PS66_MARAH</name>
<dbReference type="Gene3D" id="3.40.50.1820">
    <property type="entry name" value="alpha/beta hydrolase"/>
    <property type="match status" value="1"/>
</dbReference>
<dbReference type="EMBL" id="CP001980">
    <property type="protein sequence ID" value="ADQ00101.1"/>
    <property type="molecule type" value="Genomic_DNA"/>
</dbReference>
<dbReference type="PANTHER" id="PTHR43689">
    <property type="entry name" value="HYDROLASE"/>
    <property type="match status" value="1"/>
</dbReference>
<reference evidence="2 3" key="1">
    <citation type="journal article" date="2010" name="Stand. Genomic Sci.">
        <title>Complete genome sequence of Marinobacter adhaerens type strain (HP15), a diatom-interacting marine microorganism.</title>
        <authorList>
            <person name="Gardes A."/>
            <person name="Kaeppel E."/>
            <person name="Shehzad A."/>
            <person name="Seebah S."/>
            <person name="Teeling H."/>
            <person name="Yarza P."/>
            <person name="Glockner F.O."/>
            <person name="Grossart H.P."/>
            <person name="Ullrich M.S."/>
        </authorList>
    </citation>
    <scope>NUCLEOTIDE SEQUENCE [LARGE SCALE GENOMIC DNA]</scope>
    <source>
        <strain evidence="3">DSM 23420 / HP15</strain>
        <plasmid evidence="3">Plasmid pHP-187</plasmid>
    </source>
</reference>
<feature type="domain" description="Serine aminopeptidase S33" evidence="1">
    <location>
        <begin position="50"/>
        <end position="226"/>
    </location>
</feature>
<accession>E4PS66</accession>
<geneLocation type="plasmid" evidence="2 3">
    <name>pHP-187</name>
</geneLocation>
<organism evidence="2 3">
    <name type="scientific">Marinobacter adhaerens (strain DSM 23420 / HP15)</name>
    <dbReference type="NCBI Taxonomy" id="225937"/>
    <lineage>
        <taxon>Bacteria</taxon>
        <taxon>Pseudomonadati</taxon>
        <taxon>Pseudomonadota</taxon>
        <taxon>Gammaproteobacteria</taxon>
        <taxon>Pseudomonadales</taxon>
        <taxon>Marinobacteraceae</taxon>
        <taxon>Marinobacter</taxon>
    </lineage>
</organism>
<dbReference type="AlphaFoldDB" id="E4PS66"/>
<dbReference type="KEGG" id="mad:HP15_p187g104"/>
<evidence type="ECO:0000313" key="2">
    <source>
        <dbReference type="EMBL" id="ADQ00101.1"/>
    </source>
</evidence>
<dbReference type="SUPFAM" id="SSF53474">
    <property type="entry name" value="alpha/beta-Hydrolases"/>
    <property type="match status" value="1"/>
</dbReference>
<dbReference type="Pfam" id="PF12146">
    <property type="entry name" value="Hydrolase_4"/>
    <property type="match status" value="1"/>
</dbReference>
<evidence type="ECO:0000259" key="1">
    <source>
        <dbReference type="Pfam" id="PF12146"/>
    </source>
</evidence>
<dbReference type="HOGENOM" id="CLU_051715_3_0_6"/>
<gene>
    <name evidence="2" type="ordered locus">HP15_p187g104</name>
</gene>
<evidence type="ECO:0000313" key="3">
    <source>
        <dbReference type="Proteomes" id="UP000007077"/>
    </source>
</evidence>
<sequence length="254" mass="27925">MWSDAESLVEVKRAFEGAGYTVQSLTLPNHCPRDDHTGASRAALAKCTLQDYVQFVLENIQYLEAPPILVGHSMGGLIAQLTAARVECKRLVLLSTAAPAGIYSLSFSVFKTLGRNLFRFPLWRKLTGLTLSSVQYGIANSQDRSQQQDIYERSGYESGMATLQMSLAAFTNSSFASVNPERIGCPILMIAGTEDRITPIKVQRRIAQHYGSQAELVEIPGCCHWTIGGSFFPHVSSALFNWLELTCTKLSNPS</sequence>
<dbReference type="PANTHER" id="PTHR43689:SF8">
    <property type="entry name" value="ALPHA_BETA-HYDROLASES SUPERFAMILY PROTEIN"/>
    <property type="match status" value="1"/>
</dbReference>
<dbReference type="InterPro" id="IPR022742">
    <property type="entry name" value="Hydrolase_4"/>
</dbReference>
<keyword evidence="2" id="KW-0614">Plasmid</keyword>
<dbReference type="InterPro" id="IPR029058">
    <property type="entry name" value="AB_hydrolase_fold"/>
</dbReference>
<proteinExistence type="predicted"/>
<dbReference type="GO" id="GO:0016787">
    <property type="term" value="F:hydrolase activity"/>
    <property type="evidence" value="ECO:0007669"/>
    <property type="project" value="UniProtKB-KW"/>
</dbReference>
<protein>
    <submittedName>
        <fullName evidence="2">Alpha/beta hydrolase fold protein</fullName>
    </submittedName>
</protein>
<keyword evidence="2" id="KW-0378">Hydrolase</keyword>
<dbReference type="Proteomes" id="UP000007077">
    <property type="component" value="Plasmid pHP-187"/>
</dbReference>